<organism evidence="6 7">
    <name type="scientific">Catenuloplanes indicus</name>
    <dbReference type="NCBI Taxonomy" id="137267"/>
    <lineage>
        <taxon>Bacteria</taxon>
        <taxon>Bacillati</taxon>
        <taxon>Actinomycetota</taxon>
        <taxon>Actinomycetes</taxon>
        <taxon>Micromonosporales</taxon>
        <taxon>Micromonosporaceae</taxon>
        <taxon>Catenuloplanes</taxon>
    </lineage>
</organism>
<evidence type="ECO:0000256" key="4">
    <source>
        <dbReference type="RuleBase" id="RU003476"/>
    </source>
</evidence>
<feature type="domain" description="Nudix hydrolase" evidence="5">
    <location>
        <begin position="1"/>
        <end position="136"/>
    </location>
</feature>
<dbReference type="Proteomes" id="UP001240236">
    <property type="component" value="Unassembled WGS sequence"/>
</dbReference>
<dbReference type="EMBL" id="JAUSUZ010000001">
    <property type="protein sequence ID" value="MDQ0371329.1"/>
    <property type="molecule type" value="Genomic_DNA"/>
</dbReference>
<name>A0AAE4B255_9ACTN</name>
<keyword evidence="7" id="KW-1185">Reference proteome</keyword>
<accession>A0AAE4B255</accession>
<evidence type="ECO:0000313" key="7">
    <source>
        <dbReference type="Proteomes" id="UP001240236"/>
    </source>
</evidence>
<dbReference type="InterPro" id="IPR000086">
    <property type="entry name" value="NUDIX_hydrolase_dom"/>
</dbReference>
<dbReference type="RefSeq" id="WP_307248015.1">
    <property type="nucleotide sequence ID" value="NZ_JAUSUZ010000001.1"/>
</dbReference>
<dbReference type="PROSITE" id="PS00893">
    <property type="entry name" value="NUDIX_BOX"/>
    <property type="match status" value="1"/>
</dbReference>
<reference evidence="6 7" key="1">
    <citation type="submission" date="2023-07" db="EMBL/GenBank/DDBJ databases">
        <title>Sequencing the genomes of 1000 actinobacteria strains.</title>
        <authorList>
            <person name="Klenk H.-P."/>
        </authorList>
    </citation>
    <scope>NUCLEOTIDE SEQUENCE [LARGE SCALE GENOMIC DNA]</scope>
    <source>
        <strain evidence="6 7">DSM 44709</strain>
    </source>
</reference>
<evidence type="ECO:0000313" key="6">
    <source>
        <dbReference type="EMBL" id="MDQ0371329.1"/>
    </source>
</evidence>
<dbReference type="InterPro" id="IPR020084">
    <property type="entry name" value="NUDIX_hydrolase_CS"/>
</dbReference>
<protein>
    <submittedName>
        <fullName evidence="6">8-oxo-dGTP pyrophosphatase MutT (NUDIX family)</fullName>
    </submittedName>
</protein>
<evidence type="ECO:0000256" key="3">
    <source>
        <dbReference type="ARBA" id="ARBA00022801"/>
    </source>
</evidence>
<dbReference type="PANTHER" id="PTHR43046:SF14">
    <property type="entry name" value="MUTT_NUDIX FAMILY PROTEIN"/>
    <property type="match status" value="1"/>
</dbReference>
<dbReference type="SUPFAM" id="SSF55811">
    <property type="entry name" value="Nudix"/>
    <property type="match status" value="1"/>
</dbReference>
<dbReference type="PANTHER" id="PTHR43046">
    <property type="entry name" value="GDP-MANNOSE MANNOSYL HYDROLASE"/>
    <property type="match status" value="1"/>
</dbReference>
<evidence type="ECO:0000259" key="5">
    <source>
        <dbReference type="PROSITE" id="PS51462"/>
    </source>
</evidence>
<dbReference type="Gene3D" id="3.90.79.10">
    <property type="entry name" value="Nucleoside Triphosphate Pyrophosphohydrolase"/>
    <property type="match status" value="1"/>
</dbReference>
<dbReference type="PRINTS" id="PR00502">
    <property type="entry name" value="NUDIXFAMILY"/>
</dbReference>
<dbReference type="GO" id="GO:0016787">
    <property type="term" value="F:hydrolase activity"/>
    <property type="evidence" value="ECO:0007669"/>
    <property type="project" value="UniProtKB-KW"/>
</dbReference>
<evidence type="ECO:0000256" key="2">
    <source>
        <dbReference type="ARBA" id="ARBA00005582"/>
    </source>
</evidence>
<sequence>MISLTVAGVVLRDPHDRVLLQLRDGNTTVAPHRWCLPGGAVEPGETLIEAAARELAEETGLRADGPLDLIWHGTAPSVRDPGTLTEYALFLGHTTATQEQVQCNEGAAMVFTPIAELPGVDWADHYEPVLARVFPHLGLPWDPHRSCTP</sequence>
<dbReference type="AlphaFoldDB" id="A0AAE4B255"/>
<dbReference type="Pfam" id="PF00293">
    <property type="entry name" value="NUDIX"/>
    <property type="match status" value="1"/>
</dbReference>
<comment type="cofactor">
    <cofactor evidence="1">
        <name>Mg(2+)</name>
        <dbReference type="ChEBI" id="CHEBI:18420"/>
    </cofactor>
</comment>
<proteinExistence type="inferred from homology"/>
<evidence type="ECO:0000256" key="1">
    <source>
        <dbReference type="ARBA" id="ARBA00001946"/>
    </source>
</evidence>
<dbReference type="InterPro" id="IPR020476">
    <property type="entry name" value="Nudix_hydrolase"/>
</dbReference>
<comment type="similarity">
    <text evidence="2 4">Belongs to the Nudix hydrolase family.</text>
</comment>
<dbReference type="PROSITE" id="PS51462">
    <property type="entry name" value="NUDIX"/>
    <property type="match status" value="1"/>
</dbReference>
<dbReference type="InterPro" id="IPR015797">
    <property type="entry name" value="NUDIX_hydrolase-like_dom_sf"/>
</dbReference>
<gene>
    <name evidence="6" type="ORF">J2S42_007998</name>
</gene>
<keyword evidence="3 4" id="KW-0378">Hydrolase</keyword>
<comment type="caution">
    <text evidence="6">The sequence shown here is derived from an EMBL/GenBank/DDBJ whole genome shotgun (WGS) entry which is preliminary data.</text>
</comment>